<dbReference type="InterPro" id="IPR036514">
    <property type="entry name" value="SGNH_hydro_sf"/>
</dbReference>
<dbReference type="AlphaFoldDB" id="A0A087BBN6"/>
<organism evidence="3 4">
    <name type="scientific">Bifidobacterium magnum</name>
    <dbReference type="NCBI Taxonomy" id="1692"/>
    <lineage>
        <taxon>Bacteria</taxon>
        <taxon>Bacillati</taxon>
        <taxon>Actinomycetota</taxon>
        <taxon>Actinomycetes</taxon>
        <taxon>Bifidobacteriales</taxon>
        <taxon>Bifidobacteriaceae</taxon>
        <taxon>Bifidobacterium</taxon>
    </lineage>
</organism>
<dbReference type="InterPro" id="IPR005181">
    <property type="entry name" value="SASA"/>
</dbReference>
<sequence>MQEQSLTLAKLFGEGCMLQRDVPVAVWGWAPAGESVTVTCQSSRAQATANAEGYWRVTLDPLEFGGPFRLAVSTPEESVVRSCYVGDVFLCSGQSNMELPMGWVRYDDPQSWDRPADSLLRHCKVAVDTDFETPRADVTEARWVGCDAATLEEFTAVGYYFARVLRNDLDVPVGLINVSLGGSPIASWMDAASLEDFPWAAEALQGYTTNAQAQERSEQSLKAIADWHDEAERRALEQEPGEWMPVTLPGVLAQQYAWLQDWSGILELSVPVELPETVDGTSVEKLEGLLRLGTWKDSDRTFVNNVFVGSCPDMYVLHDYAIPAGILHAGVNTVHVRLTVEHGSARVMPGKALTLAVGSHSVNLADGAPWRMRVLCHMDGPCPSEDFIRWKPTALYNAMLAPCAGYTVRGVLWYQGESDTGPTHPDYERALASMIALWRSLWKQPRLPFLVVQLPELGVDCEDDGGWPTVRQAEWNTMLHVQDVATVVALGSGQWNDLHPVTKIPVGERLADLALGLVYDGSSLPQPYLDKVETQSHEDGTREFVVRSAALVCDNGTVRECDAVPLACGAEPLVFELVDHAGQCHTVAAHIDGSTVRLPYEDQVSEIRYAWHCDRQGALLRSEQDVAVPPARLIL</sequence>
<accession>A0A087BBN6</accession>
<dbReference type="SUPFAM" id="SSF49785">
    <property type="entry name" value="Galactose-binding domain-like"/>
    <property type="match status" value="1"/>
</dbReference>
<evidence type="ECO:0000256" key="1">
    <source>
        <dbReference type="ARBA" id="ARBA00022801"/>
    </source>
</evidence>
<proteinExistence type="predicted"/>
<dbReference type="PANTHER" id="PTHR22901">
    <property type="entry name" value="SIALATE O-ACETYLESTERASE"/>
    <property type="match status" value="1"/>
</dbReference>
<evidence type="ECO:0000313" key="4">
    <source>
        <dbReference type="Proteomes" id="UP000029052"/>
    </source>
</evidence>
<dbReference type="GO" id="GO:0001681">
    <property type="term" value="F:sialate O-acetylesterase activity"/>
    <property type="evidence" value="ECO:0007669"/>
    <property type="project" value="InterPro"/>
</dbReference>
<feature type="domain" description="Sialate O-acetylesterase" evidence="2">
    <location>
        <begin position="389"/>
        <end position="513"/>
    </location>
</feature>
<dbReference type="InterPro" id="IPR008979">
    <property type="entry name" value="Galactose-bd-like_sf"/>
</dbReference>
<feature type="domain" description="Sialate O-acetylesterase" evidence="2">
    <location>
        <begin position="86"/>
        <end position="191"/>
    </location>
</feature>
<dbReference type="Pfam" id="PF03629">
    <property type="entry name" value="SASA"/>
    <property type="match status" value="2"/>
</dbReference>
<protein>
    <recommendedName>
        <fullName evidence="2">Sialate O-acetylesterase domain-containing protein</fullName>
    </recommendedName>
</protein>
<dbReference type="STRING" id="1692.BMAGN_0398"/>
<keyword evidence="1" id="KW-0378">Hydrolase</keyword>
<name>A0A087BBN6_9BIFI</name>
<gene>
    <name evidence="3" type="ORF">BMAGN_0398</name>
</gene>
<dbReference type="RefSeq" id="WP_022859014.1">
    <property type="nucleotide sequence ID" value="NZ_JGZB01000004.1"/>
</dbReference>
<keyword evidence="4" id="KW-1185">Reference proteome</keyword>
<dbReference type="PANTHER" id="PTHR22901:SF0">
    <property type="entry name" value="SIALATE O-ACETYLESTERASE"/>
    <property type="match status" value="1"/>
</dbReference>
<reference evidence="3 4" key="1">
    <citation type="submission" date="2014-03" db="EMBL/GenBank/DDBJ databases">
        <title>Genomics of Bifidobacteria.</title>
        <authorList>
            <person name="Ventura M."/>
            <person name="Milani C."/>
            <person name="Lugli G.A."/>
        </authorList>
    </citation>
    <scope>NUCLEOTIDE SEQUENCE [LARGE SCALE GENOMIC DNA]</scope>
    <source>
        <strain evidence="3 4">LMG 11591</strain>
    </source>
</reference>
<comment type="caution">
    <text evidence="3">The sequence shown here is derived from an EMBL/GenBank/DDBJ whole genome shotgun (WGS) entry which is preliminary data.</text>
</comment>
<dbReference type="Proteomes" id="UP000029052">
    <property type="component" value="Unassembled WGS sequence"/>
</dbReference>
<dbReference type="EMBL" id="JGZB01000004">
    <property type="protein sequence ID" value="KFI68436.1"/>
    <property type="molecule type" value="Genomic_DNA"/>
</dbReference>
<evidence type="ECO:0000313" key="3">
    <source>
        <dbReference type="EMBL" id="KFI68436.1"/>
    </source>
</evidence>
<dbReference type="eggNOG" id="COG3250">
    <property type="taxonomic scope" value="Bacteria"/>
</dbReference>
<dbReference type="GO" id="GO:0005975">
    <property type="term" value="P:carbohydrate metabolic process"/>
    <property type="evidence" value="ECO:0007669"/>
    <property type="project" value="TreeGrafter"/>
</dbReference>
<evidence type="ECO:0000259" key="2">
    <source>
        <dbReference type="Pfam" id="PF03629"/>
    </source>
</evidence>
<dbReference type="InterPro" id="IPR039329">
    <property type="entry name" value="SIAE"/>
</dbReference>
<dbReference type="Gene3D" id="3.40.50.1110">
    <property type="entry name" value="SGNH hydrolase"/>
    <property type="match status" value="2"/>
</dbReference>
<dbReference type="SUPFAM" id="SSF52266">
    <property type="entry name" value="SGNH hydrolase"/>
    <property type="match status" value="1"/>
</dbReference>